<reference evidence="1" key="1">
    <citation type="submission" date="2015-01" db="EMBL/GenBank/DDBJ databases">
        <title>Transcriptome Assembly of Fopius arisanus.</title>
        <authorList>
            <person name="Geib S."/>
        </authorList>
    </citation>
    <scope>NUCLEOTIDE SEQUENCE</scope>
</reference>
<sequence length="245" mass="28599">MSEQWKKKGLRNAPCEPKHLTRSLALLPPNLVQLGVEVIKDVSSQYTAIFPQLNDWCEYVQNEWGNKPEILSVAGSCIRTNNDSEAFNRHFTSRAGGRQPRVFQFIRNLQDIIENEVTNVKRSNANIPMVKTKRMDRIFKKDMGIQAAHEELLLNRITKETIYQFMKDHLPEKLSKEIDDERLKISTGNITRTTFIKKRQSMIMFSSHDDEEYGVKRKRIYRRRPKEIVDGEKSNWKSSISKSAE</sequence>
<organism evidence="1">
    <name type="scientific">Fopius arisanus</name>
    <dbReference type="NCBI Taxonomy" id="64838"/>
    <lineage>
        <taxon>Eukaryota</taxon>
        <taxon>Metazoa</taxon>
        <taxon>Ecdysozoa</taxon>
        <taxon>Arthropoda</taxon>
        <taxon>Hexapoda</taxon>
        <taxon>Insecta</taxon>
        <taxon>Pterygota</taxon>
        <taxon>Neoptera</taxon>
        <taxon>Endopterygota</taxon>
        <taxon>Hymenoptera</taxon>
        <taxon>Apocrita</taxon>
        <taxon>Ichneumonoidea</taxon>
        <taxon>Braconidae</taxon>
        <taxon>Opiinae</taxon>
        <taxon>Fopius</taxon>
    </lineage>
</organism>
<accession>A0A0C9RT88</accession>
<name>A0A0C9RT88_9HYME</name>
<evidence type="ECO:0000313" key="1">
    <source>
        <dbReference type="EMBL" id="JAG81697.1"/>
    </source>
</evidence>
<dbReference type="AlphaFoldDB" id="A0A0C9RT88"/>
<proteinExistence type="predicted"/>
<protein>
    <submittedName>
        <fullName evidence="1">ComA protein</fullName>
    </submittedName>
</protein>
<dbReference type="EMBL" id="GBYB01011930">
    <property type="protein sequence ID" value="JAG81697.1"/>
    <property type="molecule type" value="Transcribed_RNA"/>
</dbReference>
<gene>
    <name evidence="1" type="primary">comA</name>
    <name evidence="1" type="ORF">g.16101</name>
</gene>